<dbReference type="AlphaFoldDB" id="A0A1Y6CCB3"/>
<dbReference type="RefSeq" id="WP_132321317.1">
    <property type="nucleotide sequence ID" value="NZ_FWZT01000014.1"/>
</dbReference>
<keyword evidence="1" id="KW-0732">Signal</keyword>
<protein>
    <submittedName>
        <fullName evidence="2">Uncharacterized protein</fullName>
    </submittedName>
</protein>
<organism evidence="2 3">
    <name type="scientific">Pseudobacteriovorax antillogorgiicola</name>
    <dbReference type="NCBI Taxonomy" id="1513793"/>
    <lineage>
        <taxon>Bacteria</taxon>
        <taxon>Pseudomonadati</taxon>
        <taxon>Bdellovibrionota</taxon>
        <taxon>Oligoflexia</taxon>
        <taxon>Oligoflexales</taxon>
        <taxon>Pseudobacteriovoracaceae</taxon>
        <taxon>Pseudobacteriovorax</taxon>
    </lineage>
</organism>
<dbReference type="PROSITE" id="PS51257">
    <property type="entry name" value="PROKAR_LIPOPROTEIN"/>
    <property type="match status" value="1"/>
</dbReference>
<dbReference type="InterPro" id="IPR036941">
    <property type="entry name" value="Rcpt_L-dom_sf"/>
</dbReference>
<accession>A0A1Y6CCB3</accession>
<feature type="signal peptide" evidence="1">
    <location>
        <begin position="1"/>
        <end position="21"/>
    </location>
</feature>
<evidence type="ECO:0000313" key="3">
    <source>
        <dbReference type="Proteomes" id="UP000192907"/>
    </source>
</evidence>
<dbReference type="Gene3D" id="3.80.20.20">
    <property type="entry name" value="Receptor L-domain"/>
    <property type="match status" value="1"/>
</dbReference>
<proteinExistence type="predicted"/>
<feature type="chain" id="PRO_5012102325" evidence="1">
    <location>
        <begin position="22"/>
        <end position="1016"/>
    </location>
</feature>
<dbReference type="Proteomes" id="UP000192907">
    <property type="component" value="Unassembled WGS sequence"/>
</dbReference>
<evidence type="ECO:0000313" key="2">
    <source>
        <dbReference type="EMBL" id="SMF47647.1"/>
    </source>
</evidence>
<gene>
    <name evidence="2" type="ORF">SAMN06296036_114156</name>
</gene>
<dbReference type="EMBL" id="FWZT01000014">
    <property type="protein sequence ID" value="SMF47647.1"/>
    <property type="molecule type" value="Genomic_DNA"/>
</dbReference>
<sequence>MNRIMILAPIVLLAFSCGGKSSSGNSPGNPPPTPDSLCAGRTAGEKWNQAVDSGVATYTCDENLQGIRISLSCNTGFTLEGDRCVEAPKTCDGKSVGEQWQEPIDNGTGAFTCNASQQEELVSVVSCEPGYEVVGLQCTESLVKKNCGSHEDGSTWTQKIPNGTGHFKCDKGEEVFVSIESCNNAFEAVDQQCVAIQPKILTFSSELSNVKPTEKTKVTWTTQNVQSCTLKNTDPRKDLGYVDPSGELDLPYGEYLLKCTGDYGEPVVKTITITNSYKDLPYKVNFFTATPDGVNYTGAQKYKTTLKWDIIADGGCRLRYADSWLEASEVEIEFTVYSFQEDETIELQCKHGGSIYTEAVTINIASLKRVSFQPRSNNDKITLANPGMIVQVGAVGQYLGSCQTIDPDGNPTGKELIQDQQGKSHTGFFRPQKSGTYQLQCQGFDNHLFTKDVEIFIEESTLIEIAEFSLEKDWVSPGELKNVELTIDVTGAESCNLQSSKSLSQQVDMSKIGQSMEFDLSEWSENEVEINLLCQDKNGSTKTLSQPLILNVAHLAITASNQFVEPGTEVKPFIAAHLPGDTHCELRNSVTGYEGSIEELKVKSFSIDQAETLKIRCQKDGLAVSHQMGIWLTSEEYELCNSETNVFEGNASLDYEKVRASLSQCKTLAGNYTLGNQELLDNQIEIELPHVEVISGELSIGTSFLKAASFPALSRVGSLTLKSNNVDGNTKPTLFTLNADKLVASRKISLEGANIDQLKLPSLSRSRIEIQNITSTCLPDSLYDINLPSMTSGSLTILNSCVENIVLGEDTDKNDAENTILTIDLTVNENDFLETISIKSSVSHLAFFYAYQNDLLKKIELGATEVLSDIFIWSNPSLADVSLRSVNSIKDSLTIRNNGARAQERGVLDLSGVEMFSGIEINQNQSFKTVTFNNEPFKNRRSSIKITSNHNLTGVNNLEHLSEMEYPYRRLDIIVKKNPDLCFEDEDSLIMKLISIPRLNNIDISSNNSQCANSNN</sequence>
<evidence type="ECO:0000256" key="1">
    <source>
        <dbReference type="SAM" id="SignalP"/>
    </source>
</evidence>
<reference evidence="3" key="1">
    <citation type="submission" date="2017-04" db="EMBL/GenBank/DDBJ databases">
        <authorList>
            <person name="Varghese N."/>
            <person name="Submissions S."/>
        </authorList>
    </citation>
    <scope>NUCLEOTIDE SEQUENCE [LARGE SCALE GENOMIC DNA]</scope>
    <source>
        <strain evidence="3">RKEM611</strain>
    </source>
</reference>
<name>A0A1Y6CCB3_9BACT</name>
<keyword evidence="3" id="KW-1185">Reference proteome</keyword>